<evidence type="ECO:0000256" key="2">
    <source>
        <dbReference type="ARBA" id="ARBA00004362"/>
    </source>
</evidence>
<dbReference type="Gene3D" id="3.90.660.10">
    <property type="match status" value="1"/>
</dbReference>
<keyword evidence="4 10" id="KW-0560">Oxidoreductase</keyword>
<feature type="binding site" evidence="9">
    <location>
        <position position="347"/>
    </location>
    <ligand>
        <name>substrate</name>
    </ligand>
</feature>
<feature type="binding site" evidence="9">
    <location>
        <position position="17"/>
    </location>
    <ligand>
        <name>FAD</name>
        <dbReference type="ChEBI" id="CHEBI:57692"/>
    </ligand>
</feature>
<comment type="cofactor">
    <cofactor evidence="1 10">
        <name>FAD</name>
        <dbReference type="ChEBI" id="CHEBI:57692"/>
    </cofactor>
</comment>
<comment type="catalytic activity">
    <reaction evidence="8">
        <text>N-acetylputrescine + O2 + H2O = 4-acetamidobutanal + H2O2 + NH4(+)</text>
        <dbReference type="Rhea" id="RHEA:70283"/>
        <dbReference type="ChEBI" id="CHEBI:7386"/>
        <dbReference type="ChEBI" id="CHEBI:15377"/>
        <dbReference type="ChEBI" id="CHEBI:15379"/>
        <dbReference type="ChEBI" id="CHEBI:16240"/>
        <dbReference type="ChEBI" id="CHEBI:28938"/>
        <dbReference type="ChEBI" id="CHEBI:58263"/>
    </reaction>
    <physiologicalReaction direction="left-to-right" evidence="8">
        <dbReference type="Rhea" id="RHEA:70284"/>
    </physiologicalReaction>
</comment>
<dbReference type="AlphaFoldDB" id="A0A646QEF0"/>
<evidence type="ECO:0000256" key="6">
    <source>
        <dbReference type="ARBA" id="ARBA00048448"/>
    </source>
</evidence>
<evidence type="ECO:0000256" key="4">
    <source>
        <dbReference type="ARBA" id="ARBA00023002"/>
    </source>
</evidence>
<keyword evidence="10" id="KW-0812">Transmembrane</keyword>
<keyword evidence="10" id="KW-1133">Transmembrane helix</keyword>
<dbReference type="PANTHER" id="PTHR43563:SF1">
    <property type="entry name" value="AMINE OXIDASE [FLAVIN-CONTAINING] B"/>
    <property type="match status" value="1"/>
</dbReference>
<dbReference type="SUPFAM" id="SSF54373">
    <property type="entry name" value="FAD-linked reductases, C-terminal domain"/>
    <property type="match status" value="1"/>
</dbReference>
<keyword evidence="10" id="KW-0472">Membrane</keyword>
<dbReference type="Gene3D" id="3.50.50.60">
    <property type="entry name" value="FAD/NAD(P)-binding domain"/>
    <property type="match status" value="1"/>
</dbReference>
<dbReference type="EMBL" id="GHBY01000680">
    <property type="protein sequence ID" value="MUP40857.1"/>
    <property type="molecule type" value="Transcribed_RNA"/>
</dbReference>
<evidence type="ECO:0000256" key="8">
    <source>
        <dbReference type="ARBA" id="ARBA00049430"/>
    </source>
</evidence>
<feature type="binding site" evidence="9">
    <location>
        <begin position="36"/>
        <end position="37"/>
    </location>
    <ligand>
        <name>FAD</name>
        <dbReference type="ChEBI" id="CHEBI:57692"/>
    </ligand>
</feature>
<evidence type="ECO:0000256" key="1">
    <source>
        <dbReference type="ARBA" id="ARBA00001974"/>
    </source>
</evidence>
<sequence>MATDRKAQVIIIGAGLSGLSAAKLLHEAGVSVLVLEARDRVGGRTLTKKDPSIKYVDLGGAYVGPTQNFILRMAKDLGVETYKVNEEELLVHYNGTRRLFERNKFPRFWNPILNMDLNNLFRTLDELRKEIPLDAPWLAPHAQEWDRMTVKELADKFIWTKTVRDTFRSFVNVNVASDIYEASALWFLWYLQQCGGVKRIFSTTNGGQERKFIGGSQQISEKLAAKLKDKVQLQKPVVGVDQIQQTMVITTLDGHKYRSEYVINAIPPPLLMKIHFNPPLPTLKNQFIQRVPMGSVIKCIVYYEKCFWREKGMCGSTLIDSEDDNHPLVFTLDDTKPDGSHPAIIGFIAAEKARRLSELSQDGRKQRICESLAEIFNCVEALKPIHYEEKNWLNEQYSGGCYTSMYPPGCMIHYGRVLREPSSRIYFAGTETATQWAGYMDGAVSAGERAAREVLNAMGKLAKDQILRKEPENTDVPALPFNNSLLESYLPSVPTFLKTATLSTFLSISIASIYFCFRHTLMVRK</sequence>
<feature type="binding site" evidence="9">
    <location>
        <position position="431"/>
    </location>
    <ligand>
        <name>FAD</name>
        <dbReference type="ChEBI" id="CHEBI:57692"/>
    </ligand>
</feature>
<accession>A0A646QEF0</accession>
<dbReference type="PRINTS" id="PR00757">
    <property type="entry name" value="AMINEOXDASEF"/>
</dbReference>
<organism evidence="12">
    <name type="scientific">Hemiscolopendra marginata</name>
    <dbReference type="NCBI Taxonomy" id="943146"/>
    <lineage>
        <taxon>Eukaryota</taxon>
        <taxon>Metazoa</taxon>
        <taxon>Ecdysozoa</taxon>
        <taxon>Arthropoda</taxon>
        <taxon>Myriapoda</taxon>
        <taxon>Chilopoda</taxon>
        <taxon>Pleurostigmophora</taxon>
        <taxon>Scolopendromorpha</taxon>
        <taxon>Scolopendridae</taxon>
        <taxon>Hemiscolopendra</taxon>
    </lineage>
</organism>
<dbReference type="InterPro" id="IPR050703">
    <property type="entry name" value="Flavin_MAO"/>
</dbReference>
<evidence type="ECO:0000259" key="11">
    <source>
        <dbReference type="Pfam" id="PF01593"/>
    </source>
</evidence>
<evidence type="ECO:0000256" key="7">
    <source>
        <dbReference type="ARBA" id="ARBA00049354"/>
    </source>
</evidence>
<dbReference type="EC" id="1.4.3.-" evidence="10"/>
<name>A0A646QEF0_9MYRI</name>
<protein>
    <recommendedName>
        <fullName evidence="10">Amine oxidase</fullName>
        <ecNumber evidence="10">1.4.3.-</ecNumber>
    </recommendedName>
</protein>
<evidence type="ECO:0000256" key="10">
    <source>
        <dbReference type="RuleBase" id="RU362067"/>
    </source>
</evidence>
<dbReference type="Gene3D" id="6.10.250.130">
    <property type="match status" value="1"/>
</dbReference>
<comment type="similarity">
    <text evidence="3 10">Belongs to the flavin monoamine oxidase family.</text>
</comment>
<evidence type="ECO:0000256" key="9">
    <source>
        <dbReference type="PIRSR" id="PIRSR601613-1"/>
    </source>
</evidence>
<comment type="catalytic activity">
    <reaction evidence="6">
        <text>a secondary aliphatic amine + O2 + H2O = a primary amine + an aldehyde + H2O2</text>
        <dbReference type="Rhea" id="RHEA:26414"/>
        <dbReference type="ChEBI" id="CHEBI:15377"/>
        <dbReference type="ChEBI" id="CHEBI:15379"/>
        <dbReference type="ChEBI" id="CHEBI:16240"/>
        <dbReference type="ChEBI" id="CHEBI:17478"/>
        <dbReference type="ChEBI" id="CHEBI:58855"/>
        <dbReference type="ChEBI" id="CHEBI:65296"/>
        <dbReference type="EC" id="1.4.3.4"/>
    </reaction>
</comment>
<dbReference type="GO" id="GO:0097621">
    <property type="term" value="F:monoamine oxidase activity"/>
    <property type="evidence" value="ECO:0007669"/>
    <property type="project" value="UniProtKB-EC"/>
</dbReference>
<dbReference type="GO" id="GO:0008131">
    <property type="term" value="F:primary methylamine oxidase activity"/>
    <property type="evidence" value="ECO:0007669"/>
    <property type="project" value="TreeGrafter"/>
</dbReference>
<proteinExistence type="inferred from homology"/>
<feature type="domain" description="Amine oxidase" evidence="11">
    <location>
        <begin position="16"/>
        <end position="455"/>
    </location>
</feature>
<dbReference type="InterPro" id="IPR001613">
    <property type="entry name" value="Flavin_amine_oxidase"/>
</dbReference>
<dbReference type="InterPro" id="IPR036188">
    <property type="entry name" value="FAD/NAD-bd_sf"/>
</dbReference>
<dbReference type="PANTHER" id="PTHR43563">
    <property type="entry name" value="AMINE OXIDASE"/>
    <property type="match status" value="1"/>
</dbReference>
<dbReference type="Pfam" id="PF01593">
    <property type="entry name" value="Amino_oxidase"/>
    <property type="match status" value="1"/>
</dbReference>
<evidence type="ECO:0000256" key="3">
    <source>
        <dbReference type="ARBA" id="ARBA00005995"/>
    </source>
</evidence>
<evidence type="ECO:0000256" key="5">
    <source>
        <dbReference type="ARBA" id="ARBA00045409"/>
    </source>
</evidence>
<dbReference type="SUPFAM" id="SSF51905">
    <property type="entry name" value="FAD/NAD(P)-binding domain"/>
    <property type="match status" value="1"/>
</dbReference>
<feature type="transmembrane region" description="Helical" evidence="10">
    <location>
        <begin position="496"/>
        <end position="517"/>
    </location>
</feature>
<dbReference type="Gene3D" id="1.10.405.10">
    <property type="entry name" value="Guanine Nucleotide Dissociation Inhibitor, domain 1"/>
    <property type="match status" value="1"/>
</dbReference>
<dbReference type="GO" id="GO:0005741">
    <property type="term" value="C:mitochondrial outer membrane"/>
    <property type="evidence" value="ECO:0007669"/>
    <property type="project" value="UniProtKB-SubCell"/>
</dbReference>
<reference evidence="12" key="1">
    <citation type="submission" date="2018-11" db="EMBL/GenBank/DDBJ databases">
        <title>Venom-gland transcriptomics and venom proteomics of the Florida green centipede (Hemiscolopendra marginata) reveal sex-based variation in a centipede venom.</title>
        <authorList>
            <person name="Nystrom G.S."/>
            <person name="Ward M.J."/>
            <person name="Ellsworth S.A."/>
            <person name="Rokyta D.R."/>
        </authorList>
    </citation>
    <scope>NUCLEOTIDE SEQUENCE</scope>
    <source>
        <tissue evidence="12">Venom gland</tissue>
    </source>
</reference>
<comment type="catalytic activity">
    <reaction evidence="7">
        <text>benzylamine + O2 + H2O = benzaldehyde + H2O2 + NH4(+)</text>
        <dbReference type="Rhea" id="RHEA:59424"/>
        <dbReference type="ChEBI" id="CHEBI:15377"/>
        <dbReference type="ChEBI" id="CHEBI:15379"/>
        <dbReference type="ChEBI" id="CHEBI:16240"/>
        <dbReference type="ChEBI" id="CHEBI:17169"/>
        <dbReference type="ChEBI" id="CHEBI:28938"/>
        <dbReference type="ChEBI" id="CHEBI:225238"/>
    </reaction>
    <physiologicalReaction direction="left-to-right" evidence="7">
        <dbReference type="Rhea" id="RHEA:59425"/>
    </physiologicalReaction>
</comment>
<dbReference type="GO" id="GO:0050660">
    <property type="term" value="F:flavin adenine dinucleotide binding"/>
    <property type="evidence" value="ECO:0007669"/>
    <property type="project" value="TreeGrafter"/>
</dbReference>
<comment type="function">
    <text evidence="5">Catalyzes the oxidative deamination of primary and some secondary amines such as neurotransmitters, and exogenous amines including the tertiary amine, neurotoxin 1-methyl-4-phenyl-1,2,3,6-tetrahydropyridine (MPTP), with concomitant reduction of oxygen to hydrogen peroxide and participates in the metabolism of neuroactive and vasoactive amines in the central nervous system and peripheral tissues. Preferentially degrades benzylamine and phenylethylamine.</text>
</comment>
<keyword evidence="10" id="KW-0285">Flavoprotein</keyword>
<keyword evidence="10" id="KW-0274">FAD</keyword>
<dbReference type="InterPro" id="IPR002937">
    <property type="entry name" value="Amino_oxidase"/>
</dbReference>
<feature type="binding site" evidence="9">
    <location>
        <position position="237"/>
    </location>
    <ligand>
        <name>FAD</name>
        <dbReference type="ChEBI" id="CHEBI:57692"/>
    </ligand>
</feature>
<evidence type="ECO:0000313" key="12">
    <source>
        <dbReference type="EMBL" id="MUP40857.1"/>
    </source>
</evidence>
<comment type="subcellular location">
    <subcellularLocation>
        <location evidence="2">Mitochondrion outer membrane</location>
        <topology evidence="2">Single-pass type IV membrane protein</topology>
        <orientation evidence="2">Cytoplasmic side</orientation>
    </subcellularLocation>
</comment>